<dbReference type="EMBL" id="REGA01000031">
    <property type="protein sequence ID" value="RQG89707.1"/>
    <property type="molecule type" value="Genomic_DNA"/>
</dbReference>
<keyword evidence="1" id="KW-0472">Membrane</keyword>
<feature type="transmembrane region" description="Helical" evidence="1">
    <location>
        <begin position="163"/>
        <end position="182"/>
    </location>
</feature>
<keyword evidence="3" id="KW-1185">Reference proteome</keyword>
<proteinExistence type="predicted"/>
<name>A0A3N6LNU5_NATCH</name>
<reference evidence="2 3" key="1">
    <citation type="submission" date="2018-10" db="EMBL/GenBank/DDBJ databases">
        <title>Natrarchaeobius chitinivorans gen. nov., sp. nov., and Natrarchaeobius haloalkaliphilus sp. nov., alkaliphilic, chitin-utilizing haloarchaea from hypersaline alkaline lakes.</title>
        <authorList>
            <person name="Sorokin D.Y."/>
            <person name="Elcheninov A.G."/>
            <person name="Kostrikina N.A."/>
            <person name="Bale N.J."/>
            <person name="Sinninghe Damste J.S."/>
            <person name="Khijniak T.V."/>
            <person name="Kublanov I.V."/>
            <person name="Toshchakov S.V."/>
        </authorList>
    </citation>
    <scope>NUCLEOTIDE SEQUENCE [LARGE SCALE GENOMIC DNA]</scope>
    <source>
        <strain evidence="2 3">AArcht4T</strain>
    </source>
</reference>
<dbReference type="AlphaFoldDB" id="A0A3N6LNU5"/>
<keyword evidence="1" id="KW-0812">Transmembrane</keyword>
<evidence type="ECO:0000256" key="1">
    <source>
        <dbReference type="SAM" id="Phobius"/>
    </source>
</evidence>
<gene>
    <name evidence="2" type="ORF">EA473_21545</name>
</gene>
<evidence type="ECO:0000313" key="3">
    <source>
        <dbReference type="Proteomes" id="UP000282323"/>
    </source>
</evidence>
<dbReference type="OrthoDB" id="200338at2157"/>
<dbReference type="Pfam" id="PF04307">
    <property type="entry name" value="YdjM"/>
    <property type="match status" value="1"/>
</dbReference>
<feature type="transmembrane region" description="Helical" evidence="1">
    <location>
        <begin position="60"/>
        <end position="78"/>
    </location>
</feature>
<sequence length="189" mass="20503">MFPLGHLAFAYLCFIAYAALTRRHLPARWPLLPLAIGSQLPDVIDKPLAYYGVLSSGRSAGHSIVVAVLLIGLVSWGARKIQRRDPVHPWIAQLSAVTPAAFAIGYLSHLVGDSIGPLLAGNHSGLSFLFWPFLPGPQYSGDSVAPWVRLLEVYLQPHTHPELPLIAVGVFVFVSLRVWHALGSQSTGD</sequence>
<dbReference type="GO" id="GO:0016787">
    <property type="term" value="F:hydrolase activity"/>
    <property type="evidence" value="ECO:0007669"/>
    <property type="project" value="UniProtKB-KW"/>
</dbReference>
<feature type="transmembrane region" description="Helical" evidence="1">
    <location>
        <begin position="90"/>
        <end position="109"/>
    </location>
</feature>
<protein>
    <submittedName>
        <fullName evidence="2">Metal-dependent hydrolase</fullName>
    </submittedName>
</protein>
<dbReference type="InterPro" id="IPR007404">
    <property type="entry name" value="YdjM-like"/>
</dbReference>
<accession>A0A3N6LNU5</accession>
<comment type="caution">
    <text evidence="2">The sequence shown here is derived from an EMBL/GenBank/DDBJ whole genome shotgun (WGS) entry which is preliminary data.</text>
</comment>
<keyword evidence="1" id="KW-1133">Transmembrane helix</keyword>
<dbReference type="Proteomes" id="UP000282323">
    <property type="component" value="Unassembled WGS sequence"/>
</dbReference>
<organism evidence="2 3">
    <name type="scientific">Natrarchaeobius chitinivorans</name>
    <dbReference type="NCBI Taxonomy" id="1679083"/>
    <lineage>
        <taxon>Archaea</taxon>
        <taxon>Methanobacteriati</taxon>
        <taxon>Methanobacteriota</taxon>
        <taxon>Stenosarchaea group</taxon>
        <taxon>Halobacteria</taxon>
        <taxon>Halobacteriales</taxon>
        <taxon>Natrialbaceae</taxon>
        <taxon>Natrarchaeobius</taxon>
    </lineage>
</organism>
<keyword evidence="2" id="KW-0378">Hydrolase</keyword>
<evidence type="ECO:0000313" key="2">
    <source>
        <dbReference type="EMBL" id="RQG89707.1"/>
    </source>
</evidence>